<protein>
    <submittedName>
        <fullName evidence="1">Uncharacterized protein</fullName>
    </submittedName>
</protein>
<accession>A0A1W2DLM3</accession>
<dbReference type="OrthoDB" id="827255at2"/>
<keyword evidence="2" id="KW-1185">Reference proteome</keyword>
<dbReference type="AlphaFoldDB" id="A0A1W2DLM3"/>
<evidence type="ECO:0000313" key="1">
    <source>
        <dbReference type="EMBL" id="SMC97896.1"/>
    </source>
</evidence>
<evidence type="ECO:0000313" key="2">
    <source>
        <dbReference type="Proteomes" id="UP000192678"/>
    </source>
</evidence>
<dbReference type="RefSeq" id="WP_159452665.1">
    <property type="nucleotide sequence ID" value="NZ_FWYB01000007.1"/>
</dbReference>
<dbReference type="Pfam" id="PF10884">
    <property type="entry name" value="DUF2683"/>
    <property type="match status" value="1"/>
</dbReference>
<dbReference type="EMBL" id="FWYB01000007">
    <property type="protein sequence ID" value="SMC97896.1"/>
    <property type="molecule type" value="Genomic_DNA"/>
</dbReference>
<gene>
    <name evidence="1" type="ORF">SAMN04488101_107121</name>
</gene>
<dbReference type="Proteomes" id="UP000192678">
    <property type="component" value="Unassembled WGS sequence"/>
</dbReference>
<name>A0A1W2DLM3_9SPHI</name>
<dbReference type="STRING" id="475255.SAMN04488101_107121"/>
<dbReference type="InterPro" id="IPR020271">
    <property type="entry name" value="Uncharacterised_MJ1172"/>
</dbReference>
<reference evidence="1 2" key="1">
    <citation type="submission" date="2017-04" db="EMBL/GenBank/DDBJ databases">
        <authorList>
            <person name="Afonso C.L."/>
            <person name="Miller P.J."/>
            <person name="Scott M.A."/>
            <person name="Spackman E."/>
            <person name="Goraichik I."/>
            <person name="Dimitrov K.M."/>
            <person name="Suarez D.L."/>
            <person name="Swayne D.E."/>
        </authorList>
    </citation>
    <scope>NUCLEOTIDE SEQUENCE [LARGE SCALE GENOMIC DNA]</scope>
    <source>
        <strain evidence="1 2">DSM 19625</strain>
    </source>
</reference>
<sequence length="55" mass="6306">MIVKQTNLKLSSRNIIKDSAKEDNYDPAFVKEILKSRDDIKKGRGGKIATEDLWK</sequence>
<organism evidence="1 2">
    <name type="scientific">Pedobacter nyackensis</name>
    <dbReference type="NCBI Taxonomy" id="475255"/>
    <lineage>
        <taxon>Bacteria</taxon>
        <taxon>Pseudomonadati</taxon>
        <taxon>Bacteroidota</taxon>
        <taxon>Sphingobacteriia</taxon>
        <taxon>Sphingobacteriales</taxon>
        <taxon>Sphingobacteriaceae</taxon>
        <taxon>Pedobacter</taxon>
    </lineage>
</organism>
<proteinExistence type="predicted"/>